<accession>A0A533QD76</accession>
<proteinExistence type="predicted"/>
<evidence type="ECO:0000313" key="1">
    <source>
        <dbReference type="EMBL" id="TLD42654.1"/>
    </source>
</evidence>
<protein>
    <submittedName>
        <fullName evidence="1">Uncharacterized protein</fullName>
    </submittedName>
</protein>
<organism evidence="1 2">
    <name type="scientific">Candidatus Jettenia ecosi</name>
    <dbReference type="NCBI Taxonomy" id="2494326"/>
    <lineage>
        <taxon>Bacteria</taxon>
        <taxon>Pseudomonadati</taxon>
        <taxon>Planctomycetota</taxon>
        <taxon>Candidatus Brocadiia</taxon>
        <taxon>Candidatus Brocadiales</taxon>
        <taxon>Candidatus Brocadiaceae</taxon>
        <taxon>Candidatus Jettenia</taxon>
    </lineage>
</organism>
<reference evidence="1 2" key="1">
    <citation type="submission" date="2019-04" db="EMBL/GenBank/DDBJ databases">
        <title>Genome of a novel bacterium Candidatus Jettenia ecosi reconstructed from metagenome of an anammox bioreactor.</title>
        <authorList>
            <person name="Mardanov A.V."/>
            <person name="Beletsky A.V."/>
            <person name="Ravin N.V."/>
            <person name="Botchkova E.A."/>
            <person name="Litti Y.V."/>
            <person name="Nozhevnikova A.N."/>
        </authorList>
    </citation>
    <scope>NUCLEOTIDE SEQUENCE [LARGE SCALE GENOMIC DNA]</scope>
    <source>
        <strain evidence="1">J2</strain>
    </source>
</reference>
<name>A0A533QD76_9BACT</name>
<dbReference type="EMBL" id="SULG01000015">
    <property type="protein sequence ID" value="TLD42654.1"/>
    <property type="molecule type" value="Genomic_DNA"/>
</dbReference>
<dbReference type="Proteomes" id="UP000319783">
    <property type="component" value="Unassembled WGS sequence"/>
</dbReference>
<sequence length="75" mass="8802">MKEKEFEHVIIQLPVSSGILRLRIEYKSSFSSIPPSRKPMIIMLRYYQECNFIVSITEYFLSVKGETCQINKISL</sequence>
<comment type="caution">
    <text evidence="1">The sequence shown here is derived from an EMBL/GenBank/DDBJ whole genome shotgun (WGS) entry which is preliminary data.</text>
</comment>
<evidence type="ECO:0000313" key="2">
    <source>
        <dbReference type="Proteomes" id="UP000319783"/>
    </source>
</evidence>
<gene>
    <name evidence="1" type="ORF">JETT_0997</name>
</gene>
<dbReference type="AlphaFoldDB" id="A0A533QD76"/>